<name>A0ABN5WU20_9GAMM</name>
<evidence type="ECO:0000256" key="4">
    <source>
        <dbReference type="ARBA" id="ARBA00022692"/>
    </source>
</evidence>
<feature type="transmembrane region" description="Helical" evidence="8">
    <location>
        <begin position="272"/>
        <end position="294"/>
    </location>
</feature>
<evidence type="ECO:0000256" key="3">
    <source>
        <dbReference type="ARBA" id="ARBA00022475"/>
    </source>
</evidence>
<sequence>MWAFVFKRTLIALSVAFTISVLCFSLLQLSGDLALSIGGPEATAEQVEQIRTDYGLDRPVIQQFTSWLWGAVQLDFGRSYYYQSDVMDLVVERLPVTMTLGVMSLAIALFVSIPLGVVAALKRGSWIDRMAMAIAVTGQAMPNFWFGLTLIILFAVKLQWFPAAGSDSWQGFVLPAVALGYYATPAMMRLTRSGMLEVLEADYIRTARAKGLRTGSVIFKHALRNAVIPVVALAAVELGFMLGGSVVIETVFSLRGLGQLAWNAISRNDYPVVQAIVLIIALFYIVLTLLADILNAVLDPACARVNGEHHGKYPFPTGGRRTTAGRYLAVTPISQHA</sequence>
<dbReference type="PROSITE" id="PS50928">
    <property type="entry name" value="ABC_TM1"/>
    <property type="match status" value="1"/>
</dbReference>
<dbReference type="InterPro" id="IPR035906">
    <property type="entry name" value="MetI-like_sf"/>
</dbReference>
<evidence type="ECO:0000256" key="2">
    <source>
        <dbReference type="ARBA" id="ARBA00022448"/>
    </source>
</evidence>
<keyword evidence="2 8" id="KW-0813">Transport</keyword>
<keyword evidence="5 8" id="KW-1133">Transmembrane helix</keyword>
<keyword evidence="4 8" id="KW-0812">Transmembrane</keyword>
<keyword evidence="3" id="KW-1003">Cell membrane</keyword>
<evidence type="ECO:0000256" key="6">
    <source>
        <dbReference type="ARBA" id="ARBA00023136"/>
    </source>
</evidence>
<feature type="transmembrane region" description="Helical" evidence="8">
    <location>
        <begin position="226"/>
        <end position="252"/>
    </location>
</feature>
<feature type="transmembrane region" description="Helical" evidence="8">
    <location>
        <begin position="96"/>
        <end position="121"/>
    </location>
</feature>
<dbReference type="InterPro" id="IPR045621">
    <property type="entry name" value="BPD_transp_1_N"/>
</dbReference>
<evidence type="ECO:0000313" key="11">
    <source>
        <dbReference type="Proteomes" id="UP000289555"/>
    </source>
</evidence>
<evidence type="ECO:0000259" key="9">
    <source>
        <dbReference type="PROSITE" id="PS50928"/>
    </source>
</evidence>
<organism evidence="10 11">
    <name type="scientific">Vreelandella olivaria</name>
    <dbReference type="NCBI Taxonomy" id="390919"/>
    <lineage>
        <taxon>Bacteria</taxon>
        <taxon>Pseudomonadati</taxon>
        <taxon>Pseudomonadota</taxon>
        <taxon>Gammaproteobacteria</taxon>
        <taxon>Oceanospirillales</taxon>
        <taxon>Halomonadaceae</taxon>
        <taxon>Vreelandella</taxon>
    </lineage>
</organism>
<keyword evidence="6 8" id="KW-0472">Membrane</keyword>
<protein>
    <submittedName>
        <fullName evidence="10">Peptide ABC transporter permease</fullName>
    </submittedName>
</protein>
<evidence type="ECO:0000256" key="8">
    <source>
        <dbReference type="RuleBase" id="RU363032"/>
    </source>
</evidence>
<dbReference type="Proteomes" id="UP000289555">
    <property type="component" value="Chromosome"/>
</dbReference>
<dbReference type="PANTHER" id="PTHR43163">
    <property type="entry name" value="DIPEPTIDE TRANSPORT SYSTEM PERMEASE PROTEIN DPPB-RELATED"/>
    <property type="match status" value="1"/>
</dbReference>
<proteinExistence type="inferred from homology"/>
<dbReference type="SUPFAM" id="SSF161098">
    <property type="entry name" value="MetI-like"/>
    <property type="match status" value="1"/>
</dbReference>
<gene>
    <name evidence="10" type="ORF">HORIV_08240</name>
</gene>
<evidence type="ECO:0000256" key="5">
    <source>
        <dbReference type="ARBA" id="ARBA00022989"/>
    </source>
</evidence>
<feature type="domain" description="ABC transmembrane type-1" evidence="9">
    <location>
        <begin position="94"/>
        <end position="291"/>
    </location>
</feature>
<keyword evidence="11" id="KW-1185">Reference proteome</keyword>
<evidence type="ECO:0000313" key="10">
    <source>
        <dbReference type="EMBL" id="BBI48403.1"/>
    </source>
</evidence>
<evidence type="ECO:0000256" key="7">
    <source>
        <dbReference type="ARBA" id="ARBA00024202"/>
    </source>
</evidence>
<dbReference type="PANTHER" id="PTHR43163:SF6">
    <property type="entry name" value="DIPEPTIDE TRANSPORT SYSTEM PERMEASE PROTEIN DPPB-RELATED"/>
    <property type="match status" value="1"/>
</dbReference>
<evidence type="ECO:0000256" key="1">
    <source>
        <dbReference type="ARBA" id="ARBA00004651"/>
    </source>
</evidence>
<dbReference type="CDD" id="cd06261">
    <property type="entry name" value="TM_PBP2"/>
    <property type="match status" value="1"/>
</dbReference>
<dbReference type="Gene3D" id="1.10.3720.10">
    <property type="entry name" value="MetI-like"/>
    <property type="match status" value="1"/>
</dbReference>
<comment type="subcellular location">
    <subcellularLocation>
        <location evidence="1 8">Cell membrane</location>
        <topology evidence="1 8">Multi-pass membrane protein</topology>
    </subcellularLocation>
</comment>
<feature type="transmembrane region" description="Helical" evidence="8">
    <location>
        <begin position="133"/>
        <end position="156"/>
    </location>
</feature>
<dbReference type="EMBL" id="AP019416">
    <property type="protein sequence ID" value="BBI48403.1"/>
    <property type="molecule type" value="Genomic_DNA"/>
</dbReference>
<dbReference type="Pfam" id="PF19300">
    <property type="entry name" value="BPD_transp_1_N"/>
    <property type="match status" value="1"/>
</dbReference>
<reference evidence="11" key="1">
    <citation type="journal article" date="2019" name="Microbiol. Resour. Announc.">
        <title>Complete Genome Sequence of Halomonas olivaria, a Moderately Halophilic Bacterium Isolated from Olive Processing Effluents, Obtained by Nanopore Sequencing.</title>
        <authorList>
            <person name="Nagata S."/>
            <person name="Ii K.M."/>
            <person name="Tsukimi T."/>
            <person name="Miura M.C."/>
            <person name="Galipon J."/>
            <person name="Arakawa K."/>
        </authorList>
    </citation>
    <scope>NUCLEOTIDE SEQUENCE [LARGE SCALE GENOMIC DNA]</scope>
    <source>
        <strain evidence="11">TYRC17</strain>
    </source>
</reference>
<feature type="transmembrane region" description="Helical" evidence="8">
    <location>
        <begin position="168"/>
        <end position="184"/>
    </location>
</feature>
<dbReference type="InterPro" id="IPR000515">
    <property type="entry name" value="MetI-like"/>
</dbReference>
<accession>A0ABN5WU20</accession>
<dbReference type="Pfam" id="PF00528">
    <property type="entry name" value="BPD_transp_1"/>
    <property type="match status" value="1"/>
</dbReference>
<comment type="similarity">
    <text evidence="7">Belongs to the binding-protein-dependent transport system permease family. OppBC subfamily.</text>
</comment>